<dbReference type="AlphaFoldDB" id="A0A840YWA1"/>
<proteinExistence type="predicted"/>
<evidence type="ECO:0008006" key="3">
    <source>
        <dbReference type="Google" id="ProtNLM"/>
    </source>
</evidence>
<organism evidence="1 2">
    <name type="scientific">Stakelama sediminis</name>
    <dbReference type="NCBI Taxonomy" id="463200"/>
    <lineage>
        <taxon>Bacteria</taxon>
        <taxon>Pseudomonadati</taxon>
        <taxon>Pseudomonadota</taxon>
        <taxon>Alphaproteobacteria</taxon>
        <taxon>Sphingomonadales</taxon>
        <taxon>Sphingomonadaceae</taxon>
        <taxon>Stakelama</taxon>
    </lineage>
</organism>
<accession>A0A840YWA1</accession>
<comment type="caution">
    <text evidence="1">The sequence shown here is derived from an EMBL/GenBank/DDBJ whole genome shotgun (WGS) entry which is preliminary data.</text>
</comment>
<gene>
    <name evidence="1" type="ORF">FHR23_000739</name>
</gene>
<sequence length="220" mass="25026">MRPLLICDCDEVLLHMVRHFRVWLDEEHDVDFHVEGGDFSRAMRRRSTDTLLSQEEIWQFVNGFFPAEMDRQTPVPHALEALAELERIADIVILTNLGDHCRDHRIAQLAAHGIHHRVECNQGGKGDPVARLVIEHGNPPTVFVDDLPVHHDSVARHAPEVFRLHMVSEPELAPHVAAAPAADARIDDWRVAVPWISDRLTGRADRTSTEYPEHRKDADV</sequence>
<evidence type="ECO:0000313" key="2">
    <source>
        <dbReference type="Proteomes" id="UP000554342"/>
    </source>
</evidence>
<name>A0A840YWA1_9SPHN</name>
<evidence type="ECO:0000313" key="1">
    <source>
        <dbReference type="EMBL" id="MBB5717832.1"/>
    </source>
</evidence>
<protein>
    <recommendedName>
        <fullName evidence="3">HAD family hydrolase</fullName>
    </recommendedName>
</protein>
<dbReference type="Proteomes" id="UP000554342">
    <property type="component" value="Unassembled WGS sequence"/>
</dbReference>
<keyword evidence="2" id="KW-1185">Reference proteome</keyword>
<dbReference type="RefSeq" id="WP_184001548.1">
    <property type="nucleotide sequence ID" value="NZ_BAABIF010000004.1"/>
</dbReference>
<reference evidence="1 2" key="1">
    <citation type="submission" date="2020-08" db="EMBL/GenBank/DDBJ databases">
        <title>Genomic Encyclopedia of Type Strains, Phase IV (KMG-IV): sequencing the most valuable type-strain genomes for metagenomic binning, comparative biology and taxonomic classification.</title>
        <authorList>
            <person name="Goeker M."/>
        </authorList>
    </citation>
    <scope>NUCLEOTIDE SEQUENCE [LARGE SCALE GENOMIC DNA]</scope>
    <source>
        <strain evidence="1 2">DSM 27203</strain>
    </source>
</reference>
<dbReference type="SUPFAM" id="SSF56784">
    <property type="entry name" value="HAD-like"/>
    <property type="match status" value="1"/>
</dbReference>
<dbReference type="InterPro" id="IPR036412">
    <property type="entry name" value="HAD-like_sf"/>
</dbReference>
<dbReference type="EMBL" id="JACIJI010000001">
    <property type="protein sequence ID" value="MBB5717832.1"/>
    <property type="molecule type" value="Genomic_DNA"/>
</dbReference>